<sequence length="318" mass="35237">MVNIAVAGGTGNVATEILRAAIASGKHTITILTRSDPSTLSLPSTPGVTYKQVDYTSLASLTAALQKHSVCLSFLVAHLDTDCVAQKNLIHACIAANVPRFAPSEWAIKSHSGCPPYENKDVIAAYLHDLNKDEKKLEYCLFQPSVFMDYFAHPHPLSPALITWPFFIDFENRRAIILDDGHHPIAVTAISDISAMLALALEDARPWPAIGGMRGARTTCAEILTLGERVRGGEWSVEHVRGEDIEKGVLRTSWVPQMSHPVIPTADREQFSKEFVIMFFKGILNGSWDVSEEWNERFPEYGFTGLEEYLEKAWEGRA</sequence>
<keyword evidence="3" id="KW-0560">Oxidoreductase</keyword>
<evidence type="ECO:0000256" key="1">
    <source>
        <dbReference type="ARBA" id="ARBA00005725"/>
    </source>
</evidence>
<protein>
    <submittedName>
        <fullName evidence="5">NmrA-like family protein-like protein</fullName>
    </submittedName>
</protein>
<organism evidence="5 6">
    <name type="scientific">Lentithecium fluviatile CBS 122367</name>
    <dbReference type="NCBI Taxonomy" id="1168545"/>
    <lineage>
        <taxon>Eukaryota</taxon>
        <taxon>Fungi</taxon>
        <taxon>Dikarya</taxon>
        <taxon>Ascomycota</taxon>
        <taxon>Pezizomycotina</taxon>
        <taxon>Dothideomycetes</taxon>
        <taxon>Pleosporomycetidae</taxon>
        <taxon>Pleosporales</taxon>
        <taxon>Massarineae</taxon>
        <taxon>Lentitheciaceae</taxon>
        <taxon>Lentithecium</taxon>
    </lineage>
</organism>
<evidence type="ECO:0000259" key="4">
    <source>
        <dbReference type="Pfam" id="PF05368"/>
    </source>
</evidence>
<accession>A0A6G1JJI3</accession>
<dbReference type="Proteomes" id="UP000799291">
    <property type="component" value="Unassembled WGS sequence"/>
</dbReference>
<dbReference type="GO" id="GO:0016491">
    <property type="term" value="F:oxidoreductase activity"/>
    <property type="evidence" value="ECO:0007669"/>
    <property type="project" value="UniProtKB-KW"/>
</dbReference>
<dbReference type="SUPFAM" id="SSF51735">
    <property type="entry name" value="NAD(P)-binding Rossmann-fold domains"/>
    <property type="match status" value="1"/>
</dbReference>
<evidence type="ECO:0000256" key="2">
    <source>
        <dbReference type="ARBA" id="ARBA00022857"/>
    </source>
</evidence>
<dbReference type="AlphaFoldDB" id="A0A6G1JJI3"/>
<dbReference type="Gene3D" id="3.90.25.10">
    <property type="entry name" value="UDP-galactose 4-epimerase, domain 1"/>
    <property type="match status" value="1"/>
</dbReference>
<comment type="similarity">
    <text evidence="1">Belongs to the NmrA-type oxidoreductase family. Isoflavone reductase subfamily.</text>
</comment>
<dbReference type="InterPro" id="IPR036291">
    <property type="entry name" value="NAD(P)-bd_dom_sf"/>
</dbReference>
<dbReference type="PANTHER" id="PTHR47706:SF4">
    <property type="entry name" value="NMRA-LIKE DOMAIN-CONTAINING PROTEIN"/>
    <property type="match status" value="1"/>
</dbReference>
<dbReference type="PANTHER" id="PTHR47706">
    <property type="entry name" value="NMRA-LIKE FAMILY PROTEIN"/>
    <property type="match status" value="1"/>
</dbReference>
<proteinExistence type="inferred from homology"/>
<dbReference type="InterPro" id="IPR008030">
    <property type="entry name" value="NmrA-like"/>
</dbReference>
<feature type="domain" description="NmrA-like" evidence="4">
    <location>
        <begin position="4"/>
        <end position="310"/>
    </location>
</feature>
<dbReference type="OrthoDB" id="10000533at2759"/>
<gene>
    <name evidence="5" type="ORF">K458DRAFT_288389</name>
</gene>
<evidence type="ECO:0000313" key="6">
    <source>
        <dbReference type="Proteomes" id="UP000799291"/>
    </source>
</evidence>
<evidence type="ECO:0000313" key="5">
    <source>
        <dbReference type="EMBL" id="KAF2690636.1"/>
    </source>
</evidence>
<dbReference type="Pfam" id="PF05368">
    <property type="entry name" value="NmrA"/>
    <property type="match status" value="1"/>
</dbReference>
<name>A0A6G1JJI3_9PLEO</name>
<evidence type="ECO:0000256" key="3">
    <source>
        <dbReference type="ARBA" id="ARBA00023002"/>
    </source>
</evidence>
<reference evidence="5" key="1">
    <citation type="journal article" date="2020" name="Stud. Mycol.">
        <title>101 Dothideomycetes genomes: a test case for predicting lifestyles and emergence of pathogens.</title>
        <authorList>
            <person name="Haridas S."/>
            <person name="Albert R."/>
            <person name="Binder M."/>
            <person name="Bloem J."/>
            <person name="Labutti K."/>
            <person name="Salamov A."/>
            <person name="Andreopoulos B."/>
            <person name="Baker S."/>
            <person name="Barry K."/>
            <person name="Bills G."/>
            <person name="Bluhm B."/>
            <person name="Cannon C."/>
            <person name="Castanera R."/>
            <person name="Culley D."/>
            <person name="Daum C."/>
            <person name="Ezra D."/>
            <person name="Gonzalez J."/>
            <person name="Henrissat B."/>
            <person name="Kuo A."/>
            <person name="Liang C."/>
            <person name="Lipzen A."/>
            <person name="Lutzoni F."/>
            <person name="Magnuson J."/>
            <person name="Mondo S."/>
            <person name="Nolan M."/>
            <person name="Ohm R."/>
            <person name="Pangilinan J."/>
            <person name="Park H.-J."/>
            <person name="Ramirez L."/>
            <person name="Alfaro M."/>
            <person name="Sun H."/>
            <person name="Tritt A."/>
            <person name="Yoshinaga Y."/>
            <person name="Zwiers L.-H."/>
            <person name="Turgeon B."/>
            <person name="Goodwin S."/>
            <person name="Spatafora J."/>
            <person name="Crous P."/>
            <person name="Grigoriev I."/>
        </authorList>
    </citation>
    <scope>NUCLEOTIDE SEQUENCE</scope>
    <source>
        <strain evidence="5">CBS 122367</strain>
    </source>
</reference>
<keyword evidence="6" id="KW-1185">Reference proteome</keyword>
<dbReference type="Gene3D" id="3.40.50.720">
    <property type="entry name" value="NAD(P)-binding Rossmann-like Domain"/>
    <property type="match status" value="1"/>
</dbReference>
<dbReference type="EMBL" id="MU005570">
    <property type="protein sequence ID" value="KAF2690636.1"/>
    <property type="molecule type" value="Genomic_DNA"/>
</dbReference>
<dbReference type="InterPro" id="IPR051609">
    <property type="entry name" value="NmrA/Isoflavone_reductase-like"/>
</dbReference>
<keyword evidence="2" id="KW-0521">NADP</keyword>